<comment type="caution">
    <text evidence="1">The sequence shown here is derived from an EMBL/GenBank/DDBJ whole genome shotgun (WGS) entry which is preliminary data.</text>
</comment>
<sequence>MKHIIVVFCIGLILAGCDSANSEALENNPSSSAVSAPNDAPQRKLPPDLSAIYNHEAPIPPQCYTRTEGDFNPCYTCHQTYDDRARPNTMWDGYLQGAYDFSELGETNHWLNLFVDRREQVAKMSDQAIIDYINQDNYTPAMTDLAEDSDWQGPLPYIEGLQQGAAAFDEQGFAKDGSHWVAFNYKPLPSTFWPTNGSTDDVMVRLPEPFRTSTCADHDAASRDVYLANLSLMEMAIKELDRISTPPIDEQAVCADLDGDGTLGTARTLLKRDHYLGGAADVPVTDMLYPEGIEFLHTVRYVGVDAHGGIGLPPRMKEVRYMNKIRFYNSAHLKSLYGNEHQEKAEGNLPYYTDHGDRGMDNGFGWMVLGFIEKEDGSLRPQSNQEQRFCMGCHTTVGTTIDQTFAFPRKVTGAEGWGYIDIKGMRDAPAINQDEGEIAQYLRLVGGGNEFRENDEMQARWFNEDGSLKRDKVAGADVYELITPSRERALALNKAYKLIVEEQSYLYGRDATLKPAENVYRHINPDEVTPLKPERRIDGYDIRLDWSAAGATE</sequence>
<protein>
    <recommendedName>
        <fullName evidence="3">Lipoprotein</fullName>
    </recommendedName>
</protein>
<dbReference type="RefSeq" id="WP_194856395.1">
    <property type="nucleotide sequence ID" value="NZ_ARXR01000022.1"/>
</dbReference>
<proteinExistence type="predicted"/>
<evidence type="ECO:0000313" key="1">
    <source>
        <dbReference type="EMBL" id="MBF5053787.1"/>
    </source>
</evidence>
<dbReference type="Proteomes" id="UP000644441">
    <property type="component" value="Unassembled WGS sequence"/>
</dbReference>
<accession>A0ABS0AI29</accession>
<name>A0ABS0AI29_9GAMM</name>
<dbReference type="EMBL" id="ARXR01000022">
    <property type="protein sequence ID" value="MBF5053787.1"/>
    <property type="molecule type" value="Genomic_DNA"/>
</dbReference>
<evidence type="ECO:0000313" key="2">
    <source>
        <dbReference type="Proteomes" id="UP000644441"/>
    </source>
</evidence>
<dbReference type="PROSITE" id="PS51257">
    <property type="entry name" value="PROKAR_LIPOPROTEIN"/>
    <property type="match status" value="1"/>
</dbReference>
<keyword evidence="2" id="KW-1185">Reference proteome</keyword>
<gene>
    <name evidence="1" type="ORF">ISO4_02389</name>
</gene>
<reference evidence="1 2" key="1">
    <citation type="submission" date="2012-09" db="EMBL/GenBank/DDBJ databases">
        <title>Genome Sequence of alkane-degrading Bacterium Alcanivorax venustensis ISO4.</title>
        <authorList>
            <person name="Lai Q."/>
            <person name="Shao Z."/>
        </authorList>
    </citation>
    <scope>NUCLEOTIDE SEQUENCE [LARGE SCALE GENOMIC DNA]</scope>
    <source>
        <strain evidence="1 2">ISO4</strain>
    </source>
</reference>
<organism evidence="1 2">
    <name type="scientific">Alloalcanivorax venustensis ISO4</name>
    <dbReference type="NCBI Taxonomy" id="1177184"/>
    <lineage>
        <taxon>Bacteria</taxon>
        <taxon>Pseudomonadati</taxon>
        <taxon>Pseudomonadota</taxon>
        <taxon>Gammaproteobacteria</taxon>
        <taxon>Oceanospirillales</taxon>
        <taxon>Alcanivoracaceae</taxon>
        <taxon>Alloalcanivorax</taxon>
    </lineage>
</organism>
<evidence type="ECO:0008006" key="3">
    <source>
        <dbReference type="Google" id="ProtNLM"/>
    </source>
</evidence>